<evidence type="ECO:0000313" key="5">
    <source>
        <dbReference type="EMBL" id="GAW01668.1"/>
    </source>
</evidence>
<dbReference type="SUPFAM" id="SSF110857">
    <property type="entry name" value="Gamma-glutamyl cyclotransferase-like"/>
    <property type="match status" value="1"/>
</dbReference>
<accession>A0A1Q3E334</accession>
<reference evidence="5 6" key="2">
    <citation type="submission" date="2017-02" db="EMBL/GenBank/DDBJ databases">
        <title>A genome survey and senescence transcriptome analysis in Lentinula edodes.</title>
        <authorList>
            <person name="Sakamoto Y."/>
            <person name="Nakade K."/>
            <person name="Sato S."/>
            <person name="Yoshida Y."/>
            <person name="Miyazaki K."/>
            <person name="Natsume S."/>
            <person name="Konno N."/>
        </authorList>
    </citation>
    <scope>NUCLEOTIDE SEQUENCE [LARGE SCALE GENOMIC DNA]</scope>
    <source>
        <strain evidence="5 6">NBRC 111202</strain>
    </source>
</reference>
<dbReference type="InterPro" id="IPR013024">
    <property type="entry name" value="GGCT-like"/>
</dbReference>
<dbReference type="Pfam" id="PF06094">
    <property type="entry name" value="GGACT"/>
    <property type="match status" value="1"/>
</dbReference>
<dbReference type="InterPro" id="IPR036568">
    <property type="entry name" value="GGCT-like_sf"/>
</dbReference>
<dbReference type="Proteomes" id="UP000188533">
    <property type="component" value="Unassembled WGS sequence"/>
</dbReference>
<keyword evidence="5" id="KW-0378">Hydrolase</keyword>
<dbReference type="PANTHER" id="PTHR31544">
    <property type="entry name" value="AIG2-LIKE PROTEIN D"/>
    <property type="match status" value="1"/>
</dbReference>
<keyword evidence="6" id="KW-1185">Reference proteome</keyword>
<evidence type="ECO:0000313" key="6">
    <source>
        <dbReference type="Proteomes" id="UP000188533"/>
    </source>
</evidence>
<dbReference type="CDD" id="cd06661">
    <property type="entry name" value="GGCT_like"/>
    <property type="match status" value="1"/>
</dbReference>
<dbReference type="AlphaFoldDB" id="A0A1Q3E334"/>
<comment type="similarity">
    <text evidence="1">Belongs to the gamma-glutamylcyclotransferase family.</text>
</comment>
<dbReference type="GO" id="GO:0016740">
    <property type="term" value="F:transferase activity"/>
    <property type="evidence" value="ECO:0007669"/>
    <property type="project" value="UniProtKB-KW"/>
</dbReference>
<dbReference type="EMBL" id="BDGU01000069">
    <property type="protein sequence ID" value="GAW01668.1"/>
    <property type="molecule type" value="Genomic_DNA"/>
</dbReference>
<protein>
    <recommendedName>
        <fullName evidence="3">Putative gamma-glutamylcyclotransferase</fullName>
    </recommendedName>
</protein>
<evidence type="ECO:0000256" key="2">
    <source>
        <dbReference type="ARBA" id="ARBA00022679"/>
    </source>
</evidence>
<dbReference type="GO" id="GO:0016787">
    <property type="term" value="F:hydrolase activity"/>
    <property type="evidence" value="ECO:0007669"/>
    <property type="project" value="UniProtKB-KW"/>
</dbReference>
<feature type="domain" description="Gamma-glutamylcyclotransferase AIG2-like" evidence="4">
    <location>
        <begin position="9"/>
        <end position="106"/>
    </location>
</feature>
<proteinExistence type="inferred from homology"/>
<dbReference type="InterPro" id="IPR009288">
    <property type="entry name" value="AIG2-like_dom"/>
</dbReference>
<gene>
    <name evidence="5" type="ORF">LENED_003276</name>
</gene>
<sequence length="210" mass="23761">MAECTFSSFFYGTLMHPKILKRVIGNDASHLQIAPAVLFEHTRHKVKYADYPGVVPYRKGQTLFTRELTPEERCVRGTMVTGLTSQDMTCLDYFEGNEYSRCSIEIHPLQPLIDIPAYDVALDDKSLVPADPPPLPPTSELLPAIPAQTYIYNDLENLEADLWSFEDFIKNNAWKWYGDASNDNPDITEVDRRRELGTTSTVEGTIEVLA</sequence>
<evidence type="ECO:0000256" key="3">
    <source>
        <dbReference type="ARBA" id="ARBA00030602"/>
    </source>
</evidence>
<comment type="caution">
    <text evidence="5">The sequence shown here is derived from an EMBL/GenBank/DDBJ whole genome shotgun (WGS) entry which is preliminary data.</text>
</comment>
<evidence type="ECO:0000256" key="1">
    <source>
        <dbReference type="ARBA" id="ARBA00008861"/>
    </source>
</evidence>
<dbReference type="PANTHER" id="PTHR31544:SF2">
    <property type="entry name" value="AIG2-LIKE PROTEIN D"/>
    <property type="match status" value="1"/>
</dbReference>
<evidence type="ECO:0000259" key="4">
    <source>
        <dbReference type="Pfam" id="PF06094"/>
    </source>
</evidence>
<organism evidence="5 6">
    <name type="scientific">Lentinula edodes</name>
    <name type="common">Shiitake mushroom</name>
    <name type="synonym">Lentinus edodes</name>
    <dbReference type="NCBI Taxonomy" id="5353"/>
    <lineage>
        <taxon>Eukaryota</taxon>
        <taxon>Fungi</taxon>
        <taxon>Dikarya</taxon>
        <taxon>Basidiomycota</taxon>
        <taxon>Agaricomycotina</taxon>
        <taxon>Agaricomycetes</taxon>
        <taxon>Agaricomycetidae</taxon>
        <taxon>Agaricales</taxon>
        <taxon>Marasmiineae</taxon>
        <taxon>Omphalotaceae</taxon>
        <taxon>Lentinula</taxon>
    </lineage>
</organism>
<name>A0A1Q3E334_LENED</name>
<reference evidence="5 6" key="1">
    <citation type="submission" date="2016-08" db="EMBL/GenBank/DDBJ databases">
        <authorList>
            <consortium name="Lentinula edodes genome sequencing consortium"/>
            <person name="Sakamoto Y."/>
            <person name="Nakade K."/>
            <person name="Sato S."/>
            <person name="Yoshida Y."/>
            <person name="Miyazaki K."/>
            <person name="Natsume S."/>
            <person name="Konno N."/>
        </authorList>
    </citation>
    <scope>NUCLEOTIDE SEQUENCE [LARGE SCALE GENOMIC DNA]</scope>
    <source>
        <strain evidence="5 6">NBRC 111202</strain>
    </source>
</reference>
<dbReference type="InterPro" id="IPR045038">
    <property type="entry name" value="AIG2-like"/>
</dbReference>
<keyword evidence="2" id="KW-0808">Transferase</keyword>
<dbReference type="Gene3D" id="3.10.490.10">
    <property type="entry name" value="Gamma-glutamyl cyclotransferase-like"/>
    <property type="match status" value="1"/>
</dbReference>